<dbReference type="KEGG" id="nta:107784740"/>
<evidence type="ECO:0000256" key="3">
    <source>
        <dbReference type="ARBA" id="ARBA00038300"/>
    </source>
</evidence>
<dbReference type="OrthoDB" id="1873458at2759"/>
<dbReference type="OMA" id="LCNTFRI"/>
<dbReference type="PANTHER" id="PTHR35501:SF3">
    <property type="entry name" value="PROTEIN YY1"/>
    <property type="match status" value="1"/>
</dbReference>
<dbReference type="PaxDb" id="4097-A0A1S3ZB02"/>
<dbReference type="InterPro" id="IPR044741">
    <property type="entry name" value="NsLTP-like"/>
</dbReference>
<dbReference type="STRING" id="4097.A0A1S3ZB02"/>
<dbReference type="SMART" id="SM00499">
    <property type="entry name" value="AAI"/>
    <property type="match status" value="1"/>
</dbReference>
<dbReference type="Gene3D" id="1.10.110.10">
    <property type="entry name" value="Plant lipid-transfer and hydrophobic proteins"/>
    <property type="match status" value="1"/>
</dbReference>
<proteinExistence type="inferred from homology"/>
<keyword evidence="4" id="KW-0732">Signal</keyword>
<reference evidence="6" key="1">
    <citation type="submission" date="2025-08" db="UniProtKB">
        <authorList>
            <consortium name="RefSeq"/>
        </authorList>
    </citation>
    <scope>IDENTIFICATION</scope>
</reference>
<dbReference type="RefSeq" id="XP_016461402.1">
    <property type="nucleotide sequence ID" value="XM_016605916.1"/>
</dbReference>
<evidence type="ECO:0000256" key="4">
    <source>
        <dbReference type="SAM" id="SignalP"/>
    </source>
</evidence>
<keyword evidence="2" id="KW-0964">Secreted</keyword>
<dbReference type="Pfam" id="PF00234">
    <property type="entry name" value="Tryp_alpha_amyl"/>
    <property type="match status" value="1"/>
</dbReference>
<gene>
    <name evidence="6" type="primary">LOC107784740</name>
</gene>
<evidence type="ECO:0000256" key="1">
    <source>
        <dbReference type="ARBA" id="ARBA00004613"/>
    </source>
</evidence>
<dbReference type="AlphaFoldDB" id="A0A1S3ZB02"/>
<feature type="domain" description="Bifunctional inhibitor/plant lipid transfer protein/seed storage helical" evidence="5">
    <location>
        <begin position="30"/>
        <end position="90"/>
    </location>
</feature>
<feature type="signal peptide" evidence="4">
    <location>
        <begin position="1"/>
        <end position="26"/>
    </location>
</feature>
<evidence type="ECO:0000256" key="2">
    <source>
        <dbReference type="ARBA" id="ARBA00022525"/>
    </source>
</evidence>
<evidence type="ECO:0000259" key="5">
    <source>
        <dbReference type="SMART" id="SM00499"/>
    </source>
</evidence>
<organism evidence="6">
    <name type="scientific">Nicotiana tabacum</name>
    <name type="common">Common tobacco</name>
    <dbReference type="NCBI Taxonomy" id="4097"/>
    <lineage>
        <taxon>Eukaryota</taxon>
        <taxon>Viridiplantae</taxon>
        <taxon>Streptophyta</taxon>
        <taxon>Embryophyta</taxon>
        <taxon>Tracheophyta</taxon>
        <taxon>Spermatophyta</taxon>
        <taxon>Magnoliopsida</taxon>
        <taxon>eudicotyledons</taxon>
        <taxon>Gunneridae</taxon>
        <taxon>Pentapetalae</taxon>
        <taxon>asterids</taxon>
        <taxon>lamiids</taxon>
        <taxon>Solanales</taxon>
        <taxon>Solanaceae</taxon>
        <taxon>Nicotianoideae</taxon>
        <taxon>Nicotianeae</taxon>
        <taxon>Nicotiana</taxon>
    </lineage>
</organism>
<comment type="similarity">
    <text evidence="3">Belongs to the A9/FIL1 family.</text>
</comment>
<comment type="subcellular location">
    <subcellularLocation>
        <location evidence="1">Secreted</location>
    </subcellularLocation>
</comment>
<sequence length="119" mass="12884">MAAMKFIVSLVLLAVVLQSRVIECQGQMTCSVSLNNLNVCAPFVVPGTTNPTPSADCCSALQSVDHECLCNTLRISARLPAQCNLPPLSCAGQYHKLSCMLTTPTTTAIRRIMCRVIWQ</sequence>
<dbReference type="InterPro" id="IPR036312">
    <property type="entry name" value="Bifun_inhib/LTP/seed_sf"/>
</dbReference>
<dbReference type="PANTHER" id="PTHR35501">
    <property type="entry name" value="PROTEIN YY1"/>
    <property type="match status" value="1"/>
</dbReference>
<dbReference type="InterPro" id="IPR016140">
    <property type="entry name" value="Bifunc_inhib/LTP/seed_store"/>
</dbReference>
<name>A0A1S3ZB02_TOBAC</name>
<dbReference type="GO" id="GO:0005576">
    <property type="term" value="C:extracellular region"/>
    <property type="evidence" value="ECO:0007669"/>
    <property type="project" value="UniProtKB-SubCell"/>
</dbReference>
<evidence type="ECO:0000313" key="6">
    <source>
        <dbReference type="RefSeq" id="XP_016461402.1"/>
    </source>
</evidence>
<dbReference type="CDD" id="cd04660">
    <property type="entry name" value="nsLTP_like"/>
    <property type="match status" value="1"/>
</dbReference>
<feature type="chain" id="PRO_5010215771" evidence="4">
    <location>
        <begin position="27"/>
        <end position="119"/>
    </location>
</feature>
<dbReference type="SUPFAM" id="SSF47699">
    <property type="entry name" value="Bifunctional inhibitor/lipid-transfer protein/seed storage 2S albumin"/>
    <property type="match status" value="1"/>
</dbReference>
<protein>
    <submittedName>
        <fullName evidence="6">Stamen-specific protein FIL1-like</fullName>
    </submittedName>
</protein>
<dbReference type="SMR" id="A0A1S3ZB02"/>
<accession>A0A1S3ZB02</accession>